<keyword evidence="4" id="KW-1185">Reference proteome</keyword>
<dbReference type="GeneID" id="30201932"/>
<keyword evidence="1" id="KW-0175">Coiled coil</keyword>
<dbReference type="AlphaFoldDB" id="A0A1E3P2L8"/>
<proteinExistence type="predicted"/>
<accession>A0A1E3P2L8</accession>
<sequence>MALENIENKRVNTNSLKSPKRSTRIISESTGLAKFNITRKIQEREASNEKFHELESKVQDNTDELKIKTHHGLKLSVSPSRSPSSIPKDSNIGMINDQLMLELASKQREVLELKNQMDQLKKKLSISEKELWEIEKKCNRSTASTLPPALSPINKKRTPPIRSTPMKTMENGNTFTNNLKKKISINQLNTKQSLSTLQKNFQKDSSIFWERSINAINSLKTDFIKEINNEKEYK</sequence>
<evidence type="ECO:0000313" key="4">
    <source>
        <dbReference type="Proteomes" id="UP000094112"/>
    </source>
</evidence>
<evidence type="ECO:0000256" key="1">
    <source>
        <dbReference type="SAM" id="Coils"/>
    </source>
</evidence>
<dbReference type="Proteomes" id="UP000094112">
    <property type="component" value="Unassembled WGS sequence"/>
</dbReference>
<dbReference type="OrthoDB" id="3981123at2759"/>
<feature type="compositionally biased region" description="Basic and acidic residues" evidence="2">
    <location>
        <begin position="1"/>
        <end position="10"/>
    </location>
</feature>
<dbReference type="EMBL" id="KV454210">
    <property type="protein sequence ID" value="ODQ59593.1"/>
    <property type="molecule type" value="Genomic_DNA"/>
</dbReference>
<feature type="region of interest" description="Disordered" evidence="2">
    <location>
        <begin position="1"/>
        <end position="22"/>
    </location>
</feature>
<feature type="region of interest" description="Disordered" evidence="2">
    <location>
        <begin position="143"/>
        <end position="171"/>
    </location>
</feature>
<feature type="coiled-coil region" evidence="1">
    <location>
        <begin position="96"/>
        <end position="137"/>
    </location>
</feature>
<organism evidence="3 4">
    <name type="scientific">Wickerhamomyces anomalus (strain ATCC 58044 / CBS 1984 / NCYC 433 / NRRL Y-366-8)</name>
    <name type="common">Yeast</name>
    <name type="synonym">Hansenula anomala</name>
    <dbReference type="NCBI Taxonomy" id="683960"/>
    <lineage>
        <taxon>Eukaryota</taxon>
        <taxon>Fungi</taxon>
        <taxon>Dikarya</taxon>
        <taxon>Ascomycota</taxon>
        <taxon>Saccharomycotina</taxon>
        <taxon>Saccharomycetes</taxon>
        <taxon>Phaffomycetales</taxon>
        <taxon>Wickerhamomycetaceae</taxon>
        <taxon>Wickerhamomyces</taxon>
    </lineage>
</organism>
<dbReference type="RefSeq" id="XP_019038800.1">
    <property type="nucleotide sequence ID" value="XM_019184686.1"/>
</dbReference>
<protein>
    <submittedName>
        <fullName evidence="3">Uncharacterized protein</fullName>
    </submittedName>
</protein>
<evidence type="ECO:0000256" key="2">
    <source>
        <dbReference type="SAM" id="MobiDB-lite"/>
    </source>
</evidence>
<gene>
    <name evidence="3" type="ORF">WICANDRAFT_78240</name>
</gene>
<reference evidence="3 4" key="1">
    <citation type="journal article" date="2016" name="Proc. Natl. Acad. Sci. U.S.A.">
        <title>Comparative genomics of biotechnologically important yeasts.</title>
        <authorList>
            <person name="Riley R."/>
            <person name="Haridas S."/>
            <person name="Wolfe K.H."/>
            <person name="Lopes M.R."/>
            <person name="Hittinger C.T."/>
            <person name="Goeker M."/>
            <person name="Salamov A.A."/>
            <person name="Wisecaver J.H."/>
            <person name="Long T.M."/>
            <person name="Calvey C.H."/>
            <person name="Aerts A.L."/>
            <person name="Barry K.W."/>
            <person name="Choi C."/>
            <person name="Clum A."/>
            <person name="Coughlan A.Y."/>
            <person name="Deshpande S."/>
            <person name="Douglass A.P."/>
            <person name="Hanson S.J."/>
            <person name="Klenk H.-P."/>
            <person name="LaButti K.M."/>
            <person name="Lapidus A."/>
            <person name="Lindquist E.A."/>
            <person name="Lipzen A.M."/>
            <person name="Meier-Kolthoff J.P."/>
            <person name="Ohm R.A."/>
            <person name="Otillar R.P."/>
            <person name="Pangilinan J.L."/>
            <person name="Peng Y."/>
            <person name="Rokas A."/>
            <person name="Rosa C.A."/>
            <person name="Scheuner C."/>
            <person name="Sibirny A.A."/>
            <person name="Slot J.C."/>
            <person name="Stielow J.B."/>
            <person name="Sun H."/>
            <person name="Kurtzman C.P."/>
            <person name="Blackwell M."/>
            <person name="Grigoriev I.V."/>
            <person name="Jeffries T.W."/>
        </authorList>
    </citation>
    <scope>NUCLEOTIDE SEQUENCE [LARGE SCALE GENOMIC DNA]</scope>
    <source>
        <strain evidence="4">ATCC 58044 / CBS 1984 / NCYC 433 / NRRL Y-366-8</strain>
    </source>
</reference>
<name>A0A1E3P2L8_WICAA</name>
<evidence type="ECO:0000313" key="3">
    <source>
        <dbReference type="EMBL" id="ODQ59593.1"/>
    </source>
</evidence>